<feature type="compositionally biased region" description="Polar residues" evidence="2">
    <location>
        <begin position="1142"/>
        <end position="1162"/>
    </location>
</feature>
<evidence type="ECO:0000256" key="1">
    <source>
        <dbReference type="SAM" id="Coils"/>
    </source>
</evidence>
<dbReference type="STRING" id="312017.I7M2Z4"/>
<evidence type="ECO:0000256" key="3">
    <source>
        <dbReference type="SAM" id="Phobius"/>
    </source>
</evidence>
<keyword evidence="5" id="KW-1185">Reference proteome</keyword>
<dbReference type="PANTHER" id="PTHR31600:SF2">
    <property type="entry name" value="GAMETE ENRICHED GENE 10 PROTEIN-RELATED"/>
    <property type="match status" value="1"/>
</dbReference>
<accession>I7M2Z4</accession>
<organism evidence="4 5">
    <name type="scientific">Tetrahymena thermophila (strain SB210)</name>
    <dbReference type="NCBI Taxonomy" id="312017"/>
    <lineage>
        <taxon>Eukaryota</taxon>
        <taxon>Sar</taxon>
        <taxon>Alveolata</taxon>
        <taxon>Ciliophora</taxon>
        <taxon>Intramacronucleata</taxon>
        <taxon>Oligohymenophorea</taxon>
        <taxon>Hymenostomatida</taxon>
        <taxon>Tetrahymenina</taxon>
        <taxon>Tetrahymenidae</taxon>
        <taxon>Tetrahymena</taxon>
    </lineage>
</organism>
<reference evidence="5" key="1">
    <citation type="journal article" date="2006" name="PLoS Biol.">
        <title>Macronuclear genome sequence of the ciliate Tetrahymena thermophila, a model eukaryote.</title>
        <authorList>
            <person name="Eisen J.A."/>
            <person name="Coyne R.S."/>
            <person name="Wu M."/>
            <person name="Wu D."/>
            <person name="Thiagarajan M."/>
            <person name="Wortman J.R."/>
            <person name="Badger J.H."/>
            <person name="Ren Q."/>
            <person name="Amedeo P."/>
            <person name="Jones K.M."/>
            <person name="Tallon L.J."/>
            <person name="Delcher A.L."/>
            <person name="Salzberg S.L."/>
            <person name="Silva J.C."/>
            <person name="Haas B.J."/>
            <person name="Majoros W.H."/>
            <person name="Farzad M."/>
            <person name="Carlton J.M."/>
            <person name="Smith R.K. Jr."/>
            <person name="Garg J."/>
            <person name="Pearlman R.E."/>
            <person name="Karrer K.M."/>
            <person name="Sun L."/>
            <person name="Manning G."/>
            <person name="Elde N.C."/>
            <person name="Turkewitz A.P."/>
            <person name="Asai D.J."/>
            <person name="Wilkes D.E."/>
            <person name="Wang Y."/>
            <person name="Cai H."/>
            <person name="Collins K."/>
            <person name="Stewart B.A."/>
            <person name="Lee S.R."/>
            <person name="Wilamowska K."/>
            <person name="Weinberg Z."/>
            <person name="Ruzzo W.L."/>
            <person name="Wloga D."/>
            <person name="Gaertig J."/>
            <person name="Frankel J."/>
            <person name="Tsao C.-C."/>
            <person name="Gorovsky M.A."/>
            <person name="Keeling P.J."/>
            <person name="Waller R.F."/>
            <person name="Patron N.J."/>
            <person name="Cherry J.M."/>
            <person name="Stover N.A."/>
            <person name="Krieger C.J."/>
            <person name="del Toro C."/>
            <person name="Ryder H.F."/>
            <person name="Williamson S.C."/>
            <person name="Barbeau R.A."/>
            <person name="Hamilton E.P."/>
            <person name="Orias E."/>
        </authorList>
    </citation>
    <scope>NUCLEOTIDE SEQUENCE [LARGE SCALE GENOMIC DNA]</scope>
    <source>
        <strain evidence="5">SB210</strain>
    </source>
</reference>
<keyword evidence="3 4" id="KW-0812">Transmembrane</keyword>
<dbReference type="RefSeq" id="XP_001022004.2">
    <property type="nucleotide sequence ID" value="XM_001022004.2"/>
</dbReference>
<protein>
    <submittedName>
        <fullName evidence="4">Transmembrane protein, putative</fullName>
    </submittedName>
</protein>
<dbReference type="GeneID" id="7836007"/>
<sequence length="1470" mass="173059">MKTTHYLKAVKGYWQNHLLYNITSSAKRQTAFVKNSRKYNFIFILHQNIKGGKKHQYKYFLKNDSSKSDFIGEKTRKESILKYLIFLFECLFAELKNQTKTIKFKIFYLTFLLEAYSSPIKCLVETFECLKYQDQYYWQERCLLEIIKQKIVQKAHEKMFNFSNQKLNTLISIQFDEMLTDIEEKMLEILPEYRNYLNYISQNSIDIQFLEKIGKQYIKKRNEIDKNINNCYLMNPENKYLSQLTYIYIDFLDFQERRQKDFKRLSFHHRTSSAHQQYNFTEKQLVIFISLLKPVGQILKFSHNLPFALGYTPDQIQSKSLNILLPSGVAKVHDQILYNFINQGSLDKIEKRVYGFFFLNNQNFLVPAEIQLKIDQNLKINQLGVSALCILQSQNIEYITYHQSGRIQETTERLYTNLFSERIHLSQDKVSMLDIHKIIPQIGIMRLINDVQLNKIFKGYIIIPKYQIGKKLGFYQVDSLQNIKSQLYNLIQSYEYNNHLFLEALIEIKMNKIGSIDQSINFVSLSNLQLIRSKQEKENIIDELQEQAQQLMAVKTPKTSRKSQFFSSSSLSSKISKVSTRYFRNSFVQDEKRLHDIQDLNSHQTTLYDNEDQQQFEEIEEDFDDEEEDKDKNEDNQQSNQVIEQQIQKQQKQILISNEWEQSQIKSFSHDPKQNENVVQGNINEMEKVKPYLNENNQSRFESNNLSYNTNRQLQEENVNKQDQESKLFEISMETDRNLFSILQKQSKQDLLINGSVQYSSPLKDNQKTMSQTTNLITDQLASQISQQRYIQQTSDLNDYLKDSEQISSLLYDKKVKKKQKQAKRNVFSKRTSAVETKKSQSKKQNIASSVNSTRTLQHQRKQDIIYLITNEKKNQFFEVVKYTGFASLLILVTVTSVLFSFNLQLFQEELSQFNDIPYAVSIRADYSLIIKNTELQVLLDQNTFGFQSDQQQQVMDLYNSTIQDNKEKLNHYQQMVIKFYRDTKSNGFKDYMLNATQVLKNYAQMKGYKNQTFSLPYAFLFIQESLYYYMNYGIENLESYNNVQQNFIAMFAQYTNMQNVVVDQANSLCDTIVNLLYASLITILTISFFFILIIFPIYSSVQLQRENILKLNSTFDPSKFELLINQLSKLIEKGNVISQQRKNKKNTSALNFSPTKIPSQGSKSKKKMISSTTNLKRYNILLILGGIFIFILLAIYPIVNLIVIKNFINDAKYNINEISILYSVRAQLTSNYAANYMAMSGSLLPGKLDAVKYGRVQALASSNQSKLQQILSIFNDFSGTRYDDGYYKGFFLKILKGNICDAFQEYPQFVSAQYQIDDSQCRSICNGVLQQGLYIALQYVFNNFQLALPFFDKTSVEQFIQNMRIWVQNIDFFEFNQLYLMMINIIESERVFMEMVTSDYFSYITQVTYALFFYSLFCLLFIFYFCWVRYFRFLSEQMTSAKRVLSVVPIGYLIENPYVMSYLEKENKK</sequence>
<dbReference type="PANTHER" id="PTHR31600">
    <property type="entry name" value="TINY MACROCYSTS PROTEIN B-RELATED"/>
    <property type="match status" value="1"/>
</dbReference>
<feature type="transmembrane region" description="Helical" evidence="3">
    <location>
        <begin position="1408"/>
        <end position="1429"/>
    </location>
</feature>
<feature type="transmembrane region" description="Helical" evidence="3">
    <location>
        <begin position="883"/>
        <end position="904"/>
    </location>
</feature>
<keyword evidence="1" id="KW-0175">Coiled coil</keyword>
<dbReference type="InterPro" id="IPR052994">
    <property type="entry name" value="Tiny_macrocysts_regulators"/>
</dbReference>
<feature type="transmembrane region" description="Helical" evidence="3">
    <location>
        <begin position="1179"/>
        <end position="1200"/>
    </location>
</feature>
<evidence type="ECO:0000313" key="4">
    <source>
        <dbReference type="EMBL" id="EAS01759.2"/>
    </source>
</evidence>
<gene>
    <name evidence="4" type="ORF">TTHERM_00564050</name>
</gene>
<feature type="region of interest" description="Disordered" evidence="2">
    <location>
        <begin position="826"/>
        <end position="853"/>
    </location>
</feature>
<dbReference type="InParanoid" id="I7M2Z4"/>
<feature type="region of interest" description="Disordered" evidence="2">
    <location>
        <begin position="1142"/>
        <end position="1166"/>
    </location>
</feature>
<dbReference type="OrthoDB" id="299087at2759"/>
<dbReference type="Proteomes" id="UP000009168">
    <property type="component" value="Unassembled WGS sequence"/>
</dbReference>
<keyword evidence="3" id="KW-1133">Transmembrane helix</keyword>
<dbReference type="EMBL" id="GG662556">
    <property type="protein sequence ID" value="EAS01759.2"/>
    <property type="molecule type" value="Genomic_DNA"/>
</dbReference>
<feature type="region of interest" description="Disordered" evidence="2">
    <location>
        <begin position="621"/>
        <end position="642"/>
    </location>
</feature>
<evidence type="ECO:0000256" key="2">
    <source>
        <dbReference type="SAM" id="MobiDB-lite"/>
    </source>
</evidence>
<feature type="compositionally biased region" description="Polar residues" evidence="2">
    <location>
        <begin position="843"/>
        <end position="853"/>
    </location>
</feature>
<name>I7M2Z4_TETTS</name>
<dbReference type="KEGG" id="tet:TTHERM_00564050"/>
<proteinExistence type="predicted"/>
<feature type="transmembrane region" description="Helical" evidence="3">
    <location>
        <begin position="1076"/>
        <end position="1099"/>
    </location>
</feature>
<keyword evidence="3" id="KW-0472">Membrane</keyword>
<evidence type="ECO:0000313" key="5">
    <source>
        <dbReference type="Proteomes" id="UP000009168"/>
    </source>
</evidence>
<feature type="coiled-coil region" evidence="1">
    <location>
        <begin position="527"/>
        <end position="554"/>
    </location>
</feature>